<dbReference type="PANTHER" id="PTHR33840:SF1">
    <property type="entry name" value="TLE1 PHOSPHOLIPASE DOMAIN-CONTAINING PROTEIN"/>
    <property type="match status" value="1"/>
</dbReference>
<dbReference type="SUPFAM" id="SSF53474">
    <property type="entry name" value="alpha/beta-Hydrolases"/>
    <property type="match status" value="1"/>
</dbReference>
<name>A0ABX6EJH3_9HYPH</name>
<feature type="domain" description="T6SS Phospholipase effector Tle1-like catalytic" evidence="1">
    <location>
        <begin position="5"/>
        <end position="262"/>
    </location>
</feature>
<dbReference type="InterPro" id="IPR029058">
    <property type="entry name" value="AB_hydrolase_fold"/>
</dbReference>
<accession>A0ABX6EJH3</accession>
<organism evidence="2 3">
    <name type="scientific">Methylocystis rosea</name>
    <dbReference type="NCBI Taxonomy" id="173366"/>
    <lineage>
        <taxon>Bacteria</taxon>
        <taxon>Pseudomonadati</taxon>
        <taxon>Pseudomonadota</taxon>
        <taxon>Alphaproteobacteria</taxon>
        <taxon>Hyphomicrobiales</taxon>
        <taxon>Methylocystaceae</taxon>
        <taxon>Methylocystis</taxon>
    </lineage>
</organism>
<evidence type="ECO:0000313" key="2">
    <source>
        <dbReference type="EMBL" id="QGM94086.1"/>
    </source>
</evidence>
<dbReference type="InterPro" id="IPR018712">
    <property type="entry name" value="Tle1-like_cat"/>
</dbReference>
<dbReference type="PANTHER" id="PTHR33840">
    <property type="match status" value="1"/>
</dbReference>
<dbReference type="Proteomes" id="UP000424673">
    <property type="component" value="Chromosome"/>
</dbReference>
<dbReference type="EMBL" id="CP044328">
    <property type="protein sequence ID" value="QGM94086.1"/>
    <property type="molecule type" value="Genomic_DNA"/>
</dbReference>
<protein>
    <submittedName>
        <fullName evidence="2">DUF2235 domain-containing protein</fullName>
    </submittedName>
</protein>
<dbReference type="RefSeq" id="WP_154451988.1">
    <property type="nucleotide sequence ID" value="NZ_CP044328.1"/>
</dbReference>
<reference evidence="3" key="1">
    <citation type="submission" date="2019-09" db="EMBL/GenBank/DDBJ databases">
        <title>Isolation and complete genome sequencing of Methylocystis species.</title>
        <authorList>
            <person name="Rumah B.L."/>
            <person name="Stead C.E."/>
            <person name="Stevens B.C."/>
            <person name="Minton N.P."/>
            <person name="Grosse-Honebrink A."/>
            <person name="Zhang Y."/>
        </authorList>
    </citation>
    <scope>NUCLEOTIDE SEQUENCE [LARGE SCALE GENOMIC DNA]</scope>
    <source>
        <strain evidence="3">BRCS1</strain>
    </source>
</reference>
<keyword evidence="3" id="KW-1185">Reference proteome</keyword>
<dbReference type="Pfam" id="PF09994">
    <property type="entry name" value="T6SS_Tle1-like_cat"/>
    <property type="match status" value="1"/>
</dbReference>
<proteinExistence type="predicted"/>
<sequence length="407" mass="43869">MIRNIVLLDGTWNTPRDFTSICKKSWDEKVSEKLIPPKGADGVEQNVRYFSGVGAEGFKIVGGAAGLGLRKIVQDAYNWVVDNYRDDQELYIYGFSRGAYAARALAGLIGDCGIRKTKDKSIFDIAKANKNAKKSSRLGAPPSGPDVQANNRIKLLGVFDTVGSYGVPAGFSGLAPLGRYVTLAVFGGFEDTQLGSHVDHALHAIGVDERRRPFTPTFWTVKKGTPHPSNTEQNWFPGVHCNVGGGYPESGLSDIALIWMIARTQALTGLSFDEAAIRRALKPNIDGNIPDSAEKYPIDRNFPRSREMFPAGAPANSFFSSGGDPAEEQVNEKVHWSVLAKLGRSCNIYGANSRYDPPNLKEAMARLGSNLAGRVASITEEEAGLLPPDLVELAKASTAGQPADATP</sequence>
<reference evidence="2 3" key="2">
    <citation type="journal article" date="2021" name="AMB Express">
        <title>Isolation and characterisation of Methylocystis spp. for poly-3-hydroxybutyrate production using waste methane feedstocks.</title>
        <authorList>
            <person name="Rumah B.L."/>
            <person name="Stead C.E."/>
            <person name="Claxton Stevens B.H."/>
            <person name="Minton N.P."/>
            <person name="Grosse-Honebrink A."/>
            <person name="Zhang Y."/>
        </authorList>
    </citation>
    <scope>NUCLEOTIDE SEQUENCE [LARGE SCALE GENOMIC DNA]</scope>
    <source>
        <strain evidence="2 3">BRCS1</strain>
    </source>
</reference>
<evidence type="ECO:0000313" key="3">
    <source>
        <dbReference type="Proteomes" id="UP000424673"/>
    </source>
</evidence>
<evidence type="ECO:0000259" key="1">
    <source>
        <dbReference type="Pfam" id="PF09994"/>
    </source>
</evidence>
<gene>
    <name evidence="2" type="ORF">F7D13_08645</name>
</gene>